<sequence length="500" mass="56247">MIFCLKAPRLLLSIIFDAPLSFEKLQESWQQTLQVRPIMQARVRRSTTAPSGLEYHVLTPKGMAKYLEAQSKAPDHLKDFFCLDESHRAISDYWPGVKNGANSSSQSQKIFIADNADSKDQQRCTSFNAVQNIDELINSDRPAVTLQMTRFSDATLLTVSFSHILGDIFTINSMLKGWESSLHGQPVLPFERLGEDPFSAYGPGGKLAGEDATSKSPSMPSGWQIYGLLDKVRFAVQFLWDCFITRPEKTMSQKYIFVPEAEAVAMEEQAKGDLVKIEAQRKELDIKSERPLFVSRSNVLHAWLLKQKHTHLNPNTWSAPVTIVNARAKPPTGMKARSDDFPSHDWYSGAMAVAIPSLQVRDILAMPLGELALHIREGIVKGSSPENARRWFSFNLHNNLWKKPSGKVALWCPPDHYLSGVSDWRLIPLHELDFTPARFQGHERVEVCGFNAHMAFAGTQRNRWVCLGEAGGGVWLLGNASETEWREPSGFGKYAHVKRR</sequence>
<dbReference type="AlphaFoldDB" id="A0A9W9H481"/>
<evidence type="ECO:0000313" key="1">
    <source>
        <dbReference type="EMBL" id="KAJ5138367.1"/>
    </source>
</evidence>
<dbReference type="InterPro" id="IPR023213">
    <property type="entry name" value="CAT-like_dom_sf"/>
</dbReference>
<dbReference type="GeneID" id="81403129"/>
<dbReference type="Proteomes" id="UP001149079">
    <property type="component" value="Unassembled WGS sequence"/>
</dbReference>
<gene>
    <name evidence="1" type="ORF">N7515_003215</name>
</gene>
<proteinExistence type="predicted"/>
<dbReference type="EMBL" id="JAPQKL010000003">
    <property type="protein sequence ID" value="KAJ5138367.1"/>
    <property type="molecule type" value="Genomic_DNA"/>
</dbReference>
<keyword evidence="2" id="KW-1185">Reference proteome</keyword>
<comment type="caution">
    <text evidence="1">The sequence shown here is derived from an EMBL/GenBank/DDBJ whole genome shotgun (WGS) entry which is preliminary data.</text>
</comment>
<dbReference type="OrthoDB" id="21502at2759"/>
<accession>A0A9W9H481</accession>
<dbReference type="Gene3D" id="3.30.559.10">
    <property type="entry name" value="Chloramphenicol acetyltransferase-like domain"/>
    <property type="match status" value="2"/>
</dbReference>
<name>A0A9W9H481_9EURO</name>
<reference evidence="1" key="2">
    <citation type="journal article" date="2023" name="IMA Fungus">
        <title>Comparative genomic study of the Penicillium genus elucidates a diverse pangenome and 15 lateral gene transfer events.</title>
        <authorList>
            <person name="Petersen C."/>
            <person name="Sorensen T."/>
            <person name="Nielsen M.R."/>
            <person name="Sondergaard T.E."/>
            <person name="Sorensen J.L."/>
            <person name="Fitzpatrick D.A."/>
            <person name="Frisvad J.C."/>
            <person name="Nielsen K.L."/>
        </authorList>
    </citation>
    <scope>NUCLEOTIDE SEQUENCE</scope>
    <source>
        <strain evidence="1">IBT 22155</strain>
    </source>
</reference>
<reference evidence="1" key="1">
    <citation type="submission" date="2022-11" db="EMBL/GenBank/DDBJ databases">
        <authorList>
            <person name="Petersen C."/>
        </authorList>
    </citation>
    <scope>NUCLEOTIDE SEQUENCE</scope>
    <source>
        <strain evidence="1">IBT 22155</strain>
    </source>
</reference>
<evidence type="ECO:0000313" key="2">
    <source>
        <dbReference type="Proteomes" id="UP001149079"/>
    </source>
</evidence>
<organism evidence="1 2">
    <name type="scientific">Penicillium bovifimosum</name>
    <dbReference type="NCBI Taxonomy" id="126998"/>
    <lineage>
        <taxon>Eukaryota</taxon>
        <taxon>Fungi</taxon>
        <taxon>Dikarya</taxon>
        <taxon>Ascomycota</taxon>
        <taxon>Pezizomycotina</taxon>
        <taxon>Eurotiomycetes</taxon>
        <taxon>Eurotiomycetidae</taxon>
        <taxon>Eurotiales</taxon>
        <taxon>Aspergillaceae</taxon>
        <taxon>Penicillium</taxon>
    </lineage>
</organism>
<protein>
    <submittedName>
        <fullName evidence="1">Uncharacterized protein</fullName>
    </submittedName>
</protein>
<dbReference type="RefSeq" id="XP_056523016.1">
    <property type="nucleotide sequence ID" value="XM_056663959.1"/>
</dbReference>